<dbReference type="AlphaFoldDB" id="A0A1S7TS78"/>
<proteinExistence type="predicted"/>
<accession>A0A1S7TS78</accession>
<evidence type="ECO:0000313" key="1">
    <source>
        <dbReference type="EMBL" id="CVI57423.1"/>
    </source>
</evidence>
<reference evidence="1" key="1">
    <citation type="submission" date="2016-01" db="EMBL/GenBank/DDBJ databases">
        <authorList>
            <person name="Regsiter A."/>
            <person name="william w."/>
        </authorList>
    </citation>
    <scope>NUCLEOTIDE SEQUENCE</scope>
    <source>
        <strain evidence="1">NCPPB 1641</strain>
    </source>
</reference>
<keyword evidence="2" id="KW-1185">Reference proteome</keyword>
<gene>
    <name evidence="1" type="ORF">AGR7A_Lc10118</name>
</gene>
<sequence>MGYRRRAGDALKMPNERGQRGEIPAVFYGPEVIQLSGGRLETCLGLAFASFCGNQTE</sequence>
<organism evidence="1 2">
    <name type="scientific">Agrobacterium deltaense NCPPB 1641</name>
    <dbReference type="NCBI Taxonomy" id="1183425"/>
    <lineage>
        <taxon>Bacteria</taxon>
        <taxon>Pseudomonadati</taxon>
        <taxon>Pseudomonadota</taxon>
        <taxon>Alphaproteobacteria</taxon>
        <taxon>Hyphomicrobiales</taxon>
        <taxon>Rhizobiaceae</taxon>
        <taxon>Rhizobium/Agrobacterium group</taxon>
        <taxon>Agrobacterium</taxon>
    </lineage>
</organism>
<name>A0A1S7TS78_9HYPH</name>
<dbReference type="EMBL" id="FCNP01000030">
    <property type="protein sequence ID" value="CVI57423.1"/>
    <property type="molecule type" value="Genomic_DNA"/>
</dbReference>
<protein>
    <submittedName>
        <fullName evidence="1">Uncharacterized protein</fullName>
    </submittedName>
</protein>
<dbReference type="Proteomes" id="UP000192140">
    <property type="component" value="Unassembled WGS sequence"/>
</dbReference>
<evidence type="ECO:0000313" key="2">
    <source>
        <dbReference type="Proteomes" id="UP000192140"/>
    </source>
</evidence>
<comment type="caution">
    <text evidence="1">The sequence shown here is derived from an EMBL/GenBank/DDBJ whole genome shotgun (WGS) entry which is preliminary data.</text>
</comment>